<reference evidence="9" key="1">
    <citation type="submission" date="2016-10" db="EMBL/GenBank/DDBJ databases">
        <authorList>
            <person name="Varghese N."/>
            <person name="Submissions S."/>
        </authorList>
    </citation>
    <scope>NUCLEOTIDE SEQUENCE [LARGE SCALE GENOMIC DNA]</scope>
    <source>
        <strain evidence="9">DSM 11706</strain>
    </source>
</reference>
<feature type="transmembrane region" description="Helical" evidence="6">
    <location>
        <begin position="145"/>
        <end position="165"/>
    </location>
</feature>
<dbReference type="PROSITE" id="PS50850">
    <property type="entry name" value="MFS"/>
    <property type="match status" value="1"/>
</dbReference>
<dbReference type="Gene3D" id="1.20.1250.20">
    <property type="entry name" value="MFS general substrate transporter like domains"/>
    <property type="match status" value="1"/>
</dbReference>
<evidence type="ECO:0000256" key="1">
    <source>
        <dbReference type="ARBA" id="ARBA00004651"/>
    </source>
</evidence>
<dbReference type="RefSeq" id="WP_093537119.1">
    <property type="nucleotide sequence ID" value="NZ_FOXU01000004.1"/>
</dbReference>
<evidence type="ECO:0000256" key="3">
    <source>
        <dbReference type="ARBA" id="ARBA00022692"/>
    </source>
</evidence>
<dbReference type="Proteomes" id="UP000198734">
    <property type="component" value="Unassembled WGS sequence"/>
</dbReference>
<dbReference type="SUPFAM" id="SSF103473">
    <property type="entry name" value="MFS general substrate transporter"/>
    <property type="match status" value="1"/>
</dbReference>
<dbReference type="EMBL" id="FOXU01000004">
    <property type="protein sequence ID" value="SFQ51338.1"/>
    <property type="molecule type" value="Genomic_DNA"/>
</dbReference>
<feature type="transmembrane region" description="Helical" evidence="6">
    <location>
        <begin position="16"/>
        <end position="33"/>
    </location>
</feature>
<feature type="transmembrane region" description="Helical" evidence="6">
    <location>
        <begin position="80"/>
        <end position="97"/>
    </location>
</feature>
<protein>
    <submittedName>
        <fullName evidence="8">Sugar phosphate permease</fullName>
    </submittedName>
</protein>
<feature type="transmembrane region" description="Helical" evidence="6">
    <location>
        <begin position="53"/>
        <end position="73"/>
    </location>
</feature>
<gene>
    <name evidence="8" type="ORF">SAMN05421670_2384</name>
</gene>
<dbReference type="Pfam" id="PF07690">
    <property type="entry name" value="MFS_1"/>
    <property type="match status" value="1"/>
</dbReference>
<evidence type="ECO:0000256" key="6">
    <source>
        <dbReference type="SAM" id="Phobius"/>
    </source>
</evidence>
<feature type="transmembrane region" description="Helical" evidence="6">
    <location>
        <begin position="312"/>
        <end position="334"/>
    </location>
</feature>
<keyword evidence="2" id="KW-0813">Transport</keyword>
<dbReference type="AlphaFoldDB" id="A0A1I5Z4F0"/>
<dbReference type="OrthoDB" id="9794076at2"/>
<dbReference type="InterPro" id="IPR011701">
    <property type="entry name" value="MFS"/>
</dbReference>
<feature type="transmembrane region" description="Helical" evidence="6">
    <location>
        <begin position="103"/>
        <end position="124"/>
    </location>
</feature>
<dbReference type="GO" id="GO:0005886">
    <property type="term" value="C:plasma membrane"/>
    <property type="evidence" value="ECO:0007669"/>
    <property type="project" value="UniProtKB-SubCell"/>
</dbReference>
<feature type="transmembrane region" description="Helical" evidence="6">
    <location>
        <begin position="171"/>
        <end position="189"/>
    </location>
</feature>
<feature type="transmembrane region" description="Helical" evidence="6">
    <location>
        <begin position="375"/>
        <end position="394"/>
    </location>
</feature>
<name>A0A1I5Z4F0_9BACI</name>
<feature type="transmembrane region" description="Helical" evidence="6">
    <location>
        <begin position="341"/>
        <end position="363"/>
    </location>
</feature>
<organism evidence="8 9">
    <name type="scientific">Psychrobacillus psychrotolerans</name>
    <dbReference type="NCBI Taxonomy" id="126156"/>
    <lineage>
        <taxon>Bacteria</taxon>
        <taxon>Bacillati</taxon>
        <taxon>Bacillota</taxon>
        <taxon>Bacilli</taxon>
        <taxon>Bacillales</taxon>
        <taxon>Bacillaceae</taxon>
        <taxon>Psychrobacillus</taxon>
    </lineage>
</organism>
<feature type="transmembrane region" description="Helical" evidence="6">
    <location>
        <begin position="247"/>
        <end position="272"/>
    </location>
</feature>
<dbReference type="InterPro" id="IPR036259">
    <property type="entry name" value="MFS_trans_sf"/>
</dbReference>
<dbReference type="STRING" id="126156.SAMN05421670_2384"/>
<evidence type="ECO:0000313" key="9">
    <source>
        <dbReference type="Proteomes" id="UP000198734"/>
    </source>
</evidence>
<keyword evidence="4 6" id="KW-1133">Transmembrane helix</keyword>
<dbReference type="GO" id="GO:0022857">
    <property type="term" value="F:transmembrane transporter activity"/>
    <property type="evidence" value="ECO:0007669"/>
    <property type="project" value="InterPro"/>
</dbReference>
<keyword evidence="5 6" id="KW-0472">Membrane</keyword>
<evidence type="ECO:0000313" key="8">
    <source>
        <dbReference type="EMBL" id="SFQ51338.1"/>
    </source>
</evidence>
<sequence length="406" mass="45005">MEIETPNRSIIFNKHLVWMLLIQTITAMSYYGYIPLIPMIERDFKLNKTEIGWMTSSIFVGSSLIAIPSGILVDRLGSRKVLLIFTCCLVVVLSSFAVVNNFWLLLILLLLVGVCYGSITPGTNKHIMTHFSVLNRGTIMGFKQMGVPLGSALGTISLPFIAYHYNWRASMVVLALITLLLVVIYYKTIEPEIIDSKSKSTVLKDLIIILKNKALIHTICIIFFFIWVQLSVMTYLVVYFIQDKLISFALATASLVFLQVGGVLGRALWGWINDKWMGRDRSKIIGIIGLLSGCLLLIMIALPVHFSLIGVYILVFLLGVTTQGWNGIFVVMISEVAPKQYIGLASGVGLSVVYLGAIIGTPLSGKIIDLQQNYTFMWGICAGVILTVGLSLFIKPIKINIVTEEI</sequence>
<comment type="subcellular location">
    <subcellularLocation>
        <location evidence="1">Cell membrane</location>
        <topology evidence="1">Multi-pass membrane protein</topology>
    </subcellularLocation>
</comment>
<feature type="transmembrane region" description="Helical" evidence="6">
    <location>
        <begin position="284"/>
        <end position="306"/>
    </location>
</feature>
<feature type="transmembrane region" description="Helical" evidence="6">
    <location>
        <begin position="214"/>
        <end position="241"/>
    </location>
</feature>
<evidence type="ECO:0000256" key="4">
    <source>
        <dbReference type="ARBA" id="ARBA00022989"/>
    </source>
</evidence>
<proteinExistence type="predicted"/>
<dbReference type="PANTHER" id="PTHR23527:SF1">
    <property type="entry name" value="BLL3282 PROTEIN"/>
    <property type="match status" value="1"/>
</dbReference>
<accession>A0A1I5Z4F0</accession>
<dbReference type="PANTHER" id="PTHR23527">
    <property type="entry name" value="BLL3282 PROTEIN"/>
    <property type="match status" value="1"/>
</dbReference>
<keyword evidence="3 6" id="KW-0812">Transmembrane</keyword>
<evidence type="ECO:0000256" key="5">
    <source>
        <dbReference type="ARBA" id="ARBA00023136"/>
    </source>
</evidence>
<feature type="domain" description="Major facilitator superfamily (MFS) profile" evidence="7">
    <location>
        <begin position="15"/>
        <end position="399"/>
    </location>
</feature>
<keyword evidence="9" id="KW-1185">Reference proteome</keyword>
<dbReference type="InterPro" id="IPR020846">
    <property type="entry name" value="MFS_dom"/>
</dbReference>
<evidence type="ECO:0000256" key="2">
    <source>
        <dbReference type="ARBA" id="ARBA00022448"/>
    </source>
</evidence>
<dbReference type="InterPro" id="IPR052952">
    <property type="entry name" value="MFS-Transporter"/>
</dbReference>
<evidence type="ECO:0000259" key="7">
    <source>
        <dbReference type="PROSITE" id="PS50850"/>
    </source>
</evidence>